<dbReference type="EMBL" id="VIVK01000002">
    <property type="protein sequence ID" value="TWD75288.1"/>
    <property type="molecule type" value="Genomic_DNA"/>
</dbReference>
<gene>
    <name evidence="3" type="ORF">FB561_6726</name>
</gene>
<dbReference type="InterPro" id="IPR034660">
    <property type="entry name" value="DinB/YfiT-like"/>
</dbReference>
<organism evidence="3 4">
    <name type="scientific">Kribbella amoyensis</name>
    <dbReference type="NCBI Taxonomy" id="996641"/>
    <lineage>
        <taxon>Bacteria</taxon>
        <taxon>Bacillati</taxon>
        <taxon>Actinomycetota</taxon>
        <taxon>Actinomycetes</taxon>
        <taxon>Propionibacteriales</taxon>
        <taxon>Kribbellaceae</taxon>
        <taxon>Kribbella</taxon>
    </lineage>
</organism>
<dbReference type="GO" id="GO:0046872">
    <property type="term" value="F:metal ion binding"/>
    <property type="evidence" value="ECO:0007669"/>
    <property type="project" value="InterPro"/>
</dbReference>
<dbReference type="Proteomes" id="UP000318380">
    <property type="component" value="Unassembled WGS sequence"/>
</dbReference>
<dbReference type="InterPro" id="IPR024344">
    <property type="entry name" value="MDMPI_metal-binding"/>
</dbReference>
<feature type="domain" description="MDMPI C-terminal" evidence="1">
    <location>
        <begin position="143"/>
        <end position="236"/>
    </location>
</feature>
<evidence type="ECO:0000259" key="1">
    <source>
        <dbReference type="Pfam" id="PF07398"/>
    </source>
</evidence>
<dbReference type="RefSeq" id="WP_145814006.1">
    <property type="nucleotide sequence ID" value="NZ_VIVK01000002.1"/>
</dbReference>
<proteinExistence type="predicted"/>
<name>A0A561B956_9ACTN</name>
<dbReference type="PANTHER" id="PTHR40758:SF1">
    <property type="entry name" value="CONSERVED PROTEIN"/>
    <property type="match status" value="1"/>
</dbReference>
<dbReference type="InterPro" id="IPR017517">
    <property type="entry name" value="Maleyloyr_isom"/>
</dbReference>
<dbReference type="InterPro" id="IPR010872">
    <property type="entry name" value="MDMPI_C-term_domain"/>
</dbReference>
<dbReference type="Pfam" id="PF07398">
    <property type="entry name" value="MDMPI_C"/>
    <property type="match status" value="1"/>
</dbReference>
<evidence type="ECO:0000313" key="4">
    <source>
        <dbReference type="Proteomes" id="UP000318380"/>
    </source>
</evidence>
<evidence type="ECO:0000313" key="3">
    <source>
        <dbReference type="EMBL" id="TWD75288.1"/>
    </source>
</evidence>
<dbReference type="Pfam" id="PF11716">
    <property type="entry name" value="MDMPI_N"/>
    <property type="match status" value="1"/>
</dbReference>
<protein>
    <submittedName>
        <fullName evidence="3">Uncharacterized protein (TIGR03083 family)</fullName>
    </submittedName>
</protein>
<feature type="domain" description="Mycothiol-dependent maleylpyruvate isomerase metal-binding" evidence="2">
    <location>
        <begin position="15"/>
        <end position="130"/>
    </location>
</feature>
<dbReference type="NCBIfam" id="TIGR03083">
    <property type="entry name" value="maleylpyruvate isomerase family mycothiol-dependent enzyme"/>
    <property type="match status" value="1"/>
</dbReference>
<comment type="caution">
    <text evidence="3">The sequence shown here is derived from an EMBL/GenBank/DDBJ whole genome shotgun (WGS) entry which is preliminary data.</text>
</comment>
<sequence length="248" mass="26998">MPLPPERAAFYLAHLTSDSDRLAEVARLGLTAAVPSCPGWTVDDLVRHVATVYLHKVEVLRTGRRPDPWPPELTGRGTLDLLTESRDAVVAALTEAGTDKPTWTFFPGDQTSAFWYRRMALETVVHRVDAELAHAVLAPVDKDLAVDGIDELLVATLGGPWWEDGDTEHPVDAAVRITTNGNSWTVKLTATAAEVTAGSDGDVDAEIFGEPAAVYLWLWGRADHSVVQLAGDESVVEEFHHRLAECTT</sequence>
<keyword evidence="4" id="KW-1185">Reference proteome</keyword>
<accession>A0A561B956</accession>
<dbReference type="OrthoDB" id="3671213at2"/>
<dbReference type="AlphaFoldDB" id="A0A561B956"/>
<dbReference type="PANTHER" id="PTHR40758">
    <property type="entry name" value="CONSERVED PROTEIN"/>
    <property type="match status" value="1"/>
</dbReference>
<reference evidence="3 4" key="1">
    <citation type="submission" date="2019-06" db="EMBL/GenBank/DDBJ databases">
        <title>Sequencing the genomes of 1000 actinobacteria strains.</title>
        <authorList>
            <person name="Klenk H.-P."/>
        </authorList>
    </citation>
    <scope>NUCLEOTIDE SEQUENCE [LARGE SCALE GENOMIC DNA]</scope>
    <source>
        <strain evidence="3 4">DSM 24683</strain>
    </source>
</reference>
<dbReference type="SUPFAM" id="SSF109854">
    <property type="entry name" value="DinB/YfiT-like putative metalloenzymes"/>
    <property type="match status" value="1"/>
</dbReference>
<evidence type="ECO:0000259" key="2">
    <source>
        <dbReference type="Pfam" id="PF11716"/>
    </source>
</evidence>
<dbReference type="GO" id="GO:0005886">
    <property type="term" value="C:plasma membrane"/>
    <property type="evidence" value="ECO:0007669"/>
    <property type="project" value="TreeGrafter"/>
</dbReference>